<dbReference type="EMBL" id="CP110226">
    <property type="protein sequence ID" value="UZD24154.1"/>
    <property type="molecule type" value="Genomic_DNA"/>
</dbReference>
<accession>A0ABY6MKV8</accession>
<proteinExistence type="predicted"/>
<evidence type="ECO:0000256" key="1">
    <source>
        <dbReference type="SAM" id="MobiDB-lite"/>
    </source>
</evidence>
<gene>
    <name evidence="2" type="ORF">OM944_06555</name>
</gene>
<dbReference type="Proteomes" id="UP001163156">
    <property type="component" value="Chromosome"/>
</dbReference>
<name>A0ABY6MKV8_9BACT</name>
<feature type="region of interest" description="Disordered" evidence="1">
    <location>
        <begin position="1"/>
        <end position="29"/>
    </location>
</feature>
<dbReference type="RefSeq" id="WP_264810873.1">
    <property type="nucleotide sequence ID" value="NZ_CP110226.1"/>
</dbReference>
<protein>
    <submittedName>
        <fullName evidence="2">Uncharacterized protein</fullName>
    </submittedName>
</protein>
<evidence type="ECO:0000313" key="2">
    <source>
        <dbReference type="EMBL" id="UZD24154.1"/>
    </source>
</evidence>
<keyword evidence="3" id="KW-1185">Reference proteome</keyword>
<reference evidence="2" key="1">
    <citation type="submission" date="2022-10" db="EMBL/GenBank/DDBJ databases">
        <title>Algoriphagus sp. a novel bacteria isolate from halophytes salicornia europaea.</title>
        <authorList>
            <person name="Peng Y."/>
            <person name="Jiang L."/>
            <person name="Lee J."/>
        </authorList>
    </citation>
    <scope>NUCLEOTIDE SEQUENCE</scope>
    <source>
        <strain evidence="2">TR-M5</strain>
    </source>
</reference>
<evidence type="ECO:0000313" key="3">
    <source>
        <dbReference type="Proteomes" id="UP001163156"/>
    </source>
</evidence>
<sequence>MPKNTYHPGNSFVSKEGLNISINHPDNPKNEEDLMSFEVFKLEEVE</sequence>
<organism evidence="2 3">
    <name type="scientific">Algoriphagus halophytocola</name>
    <dbReference type="NCBI Taxonomy" id="2991499"/>
    <lineage>
        <taxon>Bacteria</taxon>
        <taxon>Pseudomonadati</taxon>
        <taxon>Bacteroidota</taxon>
        <taxon>Cytophagia</taxon>
        <taxon>Cytophagales</taxon>
        <taxon>Cyclobacteriaceae</taxon>
        <taxon>Algoriphagus</taxon>
    </lineage>
</organism>